<dbReference type="AlphaFoldDB" id="A0A151NGX6"/>
<gene>
    <name evidence="2" type="ORF">Y1Q_0013116</name>
</gene>
<feature type="compositionally biased region" description="Polar residues" evidence="1">
    <location>
        <begin position="57"/>
        <end position="69"/>
    </location>
</feature>
<feature type="region of interest" description="Disordered" evidence="1">
    <location>
        <begin position="53"/>
        <end position="72"/>
    </location>
</feature>
<protein>
    <submittedName>
        <fullName evidence="2">Uncharacterized protein</fullName>
    </submittedName>
</protein>
<sequence length="128" mass="14735">MCLFSQCHPQDQEVSWVKCFEGVVLYCEALKSRPCGISNLHALRQADKRKSCKRSRSQLTSDTISSVQGQKKRMPKQCNILTLSFLHTCWFPLSSASQRAIYWERYYSVQTHAGAVAPRTDELSFERK</sequence>
<reference evidence="2 3" key="1">
    <citation type="journal article" date="2012" name="Genome Biol.">
        <title>Sequencing three crocodilian genomes to illuminate the evolution of archosaurs and amniotes.</title>
        <authorList>
            <person name="St John J.A."/>
            <person name="Braun E.L."/>
            <person name="Isberg S.R."/>
            <person name="Miles L.G."/>
            <person name="Chong A.Y."/>
            <person name="Gongora J."/>
            <person name="Dalzell P."/>
            <person name="Moran C."/>
            <person name="Bed'hom B."/>
            <person name="Abzhanov A."/>
            <person name="Burgess S.C."/>
            <person name="Cooksey A.M."/>
            <person name="Castoe T.A."/>
            <person name="Crawford N.G."/>
            <person name="Densmore L.D."/>
            <person name="Drew J.C."/>
            <person name="Edwards S.V."/>
            <person name="Faircloth B.C."/>
            <person name="Fujita M.K."/>
            <person name="Greenwold M.J."/>
            <person name="Hoffmann F.G."/>
            <person name="Howard J.M."/>
            <person name="Iguchi T."/>
            <person name="Janes D.E."/>
            <person name="Khan S.Y."/>
            <person name="Kohno S."/>
            <person name="de Koning A.J."/>
            <person name="Lance S.L."/>
            <person name="McCarthy F.M."/>
            <person name="McCormack J.E."/>
            <person name="Merchant M.E."/>
            <person name="Peterson D.G."/>
            <person name="Pollock D.D."/>
            <person name="Pourmand N."/>
            <person name="Raney B.J."/>
            <person name="Roessler K.A."/>
            <person name="Sanford J.R."/>
            <person name="Sawyer R.H."/>
            <person name="Schmidt C.J."/>
            <person name="Triplett E.W."/>
            <person name="Tuberville T.D."/>
            <person name="Venegas-Anaya M."/>
            <person name="Howard J.T."/>
            <person name="Jarvis E.D."/>
            <person name="Guillette L.J.Jr."/>
            <person name="Glenn T.C."/>
            <person name="Green R.E."/>
            <person name="Ray D.A."/>
        </authorList>
    </citation>
    <scope>NUCLEOTIDE SEQUENCE [LARGE SCALE GENOMIC DNA]</scope>
    <source>
        <strain evidence="2">KSC_2009_1</strain>
    </source>
</reference>
<comment type="caution">
    <text evidence="2">The sequence shown here is derived from an EMBL/GenBank/DDBJ whole genome shotgun (WGS) entry which is preliminary data.</text>
</comment>
<evidence type="ECO:0000256" key="1">
    <source>
        <dbReference type="SAM" id="MobiDB-lite"/>
    </source>
</evidence>
<dbReference type="EMBL" id="AKHW03003018">
    <property type="protein sequence ID" value="KYO36071.1"/>
    <property type="molecule type" value="Genomic_DNA"/>
</dbReference>
<keyword evidence="3" id="KW-1185">Reference proteome</keyword>
<accession>A0A151NGX6</accession>
<organism evidence="2 3">
    <name type="scientific">Alligator mississippiensis</name>
    <name type="common">American alligator</name>
    <dbReference type="NCBI Taxonomy" id="8496"/>
    <lineage>
        <taxon>Eukaryota</taxon>
        <taxon>Metazoa</taxon>
        <taxon>Chordata</taxon>
        <taxon>Craniata</taxon>
        <taxon>Vertebrata</taxon>
        <taxon>Euteleostomi</taxon>
        <taxon>Archelosauria</taxon>
        <taxon>Archosauria</taxon>
        <taxon>Crocodylia</taxon>
        <taxon>Alligatoridae</taxon>
        <taxon>Alligatorinae</taxon>
        <taxon>Alligator</taxon>
    </lineage>
</organism>
<evidence type="ECO:0000313" key="3">
    <source>
        <dbReference type="Proteomes" id="UP000050525"/>
    </source>
</evidence>
<proteinExistence type="predicted"/>
<name>A0A151NGX6_ALLMI</name>
<dbReference type="Proteomes" id="UP000050525">
    <property type="component" value="Unassembled WGS sequence"/>
</dbReference>
<evidence type="ECO:0000313" key="2">
    <source>
        <dbReference type="EMBL" id="KYO36071.1"/>
    </source>
</evidence>